<dbReference type="Pfam" id="PF03450">
    <property type="entry name" value="CO_deh_flav_C"/>
    <property type="match status" value="1"/>
</dbReference>
<keyword evidence="5" id="KW-1185">Reference proteome</keyword>
<protein>
    <submittedName>
        <fullName evidence="4">Xanthine dehydrogenase family protein subunit M</fullName>
    </submittedName>
</protein>
<dbReference type="Gene3D" id="3.30.465.10">
    <property type="match status" value="2"/>
</dbReference>
<keyword evidence="1" id="KW-0285">Flavoprotein</keyword>
<dbReference type="PROSITE" id="PS51387">
    <property type="entry name" value="FAD_PCMH"/>
    <property type="match status" value="1"/>
</dbReference>
<evidence type="ECO:0000256" key="2">
    <source>
        <dbReference type="ARBA" id="ARBA00022827"/>
    </source>
</evidence>
<dbReference type="PANTHER" id="PTHR42659:SF1">
    <property type="entry name" value="OXIDOREDUCTASE"/>
    <property type="match status" value="1"/>
</dbReference>
<dbReference type="InterPro" id="IPR051312">
    <property type="entry name" value="Diverse_Substr_Oxidored"/>
</dbReference>
<organism evidence="4 5">
    <name type="scientific">Siccirubricoccus soli</name>
    <dbReference type="NCBI Taxonomy" id="2899147"/>
    <lineage>
        <taxon>Bacteria</taxon>
        <taxon>Pseudomonadati</taxon>
        <taxon>Pseudomonadota</taxon>
        <taxon>Alphaproteobacteria</taxon>
        <taxon>Acetobacterales</taxon>
        <taxon>Roseomonadaceae</taxon>
        <taxon>Siccirubricoccus</taxon>
    </lineage>
</organism>
<dbReference type="PANTHER" id="PTHR42659">
    <property type="entry name" value="XANTHINE DEHYDROGENASE SUBUNIT C-RELATED"/>
    <property type="match status" value="1"/>
</dbReference>
<reference evidence="4 5" key="1">
    <citation type="submission" date="2021-12" db="EMBL/GenBank/DDBJ databases">
        <title>Siccirubricoccus leaddurans sp. nov., a high concentration Zn2+ tolerance bacterium.</title>
        <authorList>
            <person name="Cao Y."/>
        </authorList>
    </citation>
    <scope>NUCLEOTIDE SEQUENCE [LARGE SCALE GENOMIC DNA]</scope>
    <source>
        <strain evidence="4 5">KC 17139</strain>
    </source>
</reference>
<dbReference type="InterPro" id="IPR016167">
    <property type="entry name" value="FAD-bd_PCMH_sub1"/>
</dbReference>
<sequence>MQGFAFQRAADAAAAIALGAGAGTAQQGARVRFLAGGTTLIDLMKLGVETPETVVDINHLGLDGIGRAADGGLAIGATARNSDLAHHPIVLAEYPALSQAILAGASTQLRNAATTAGNLLQRTRCMYFRDPASACNKRAPGSGCPAIGGAHRMLAILGTSEHCIASNPSDMAVAMLMHDAVVHVQGVGGARQVPLDDFFLLPGDRPERENVLEPGDLITEVTLPPAEPGARSCYLKLRDRVSYEFALVSAAVSATMAEGRIVTARFALGGVGTKPWRIPAAEAILAGQAPDAALFRRAADLALAGARPQRQNGFKLELARRCLVHALTQVTA</sequence>
<gene>
    <name evidence="4" type="ORF">JYK14_25510</name>
</gene>
<dbReference type="Gene3D" id="3.30.390.50">
    <property type="entry name" value="CO dehydrogenase flavoprotein, C-terminal domain"/>
    <property type="match status" value="1"/>
</dbReference>
<accession>A0ABT1DC29</accession>
<feature type="domain" description="FAD-binding PCMH-type" evidence="3">
    <location>
        <begin position="1"/>
        <end position="228"/>
    </location>
</feature>
<dbReference type="InterPro" id="IPR002346">
    <property type="entry name" value="Mopterin_DH_FAD-bd"/>
</dbReference>
<dbReference type="Pfam" id="PF00941">
    <property type="entry name" value="FAD_binding_5"/>
    <property type="match status" value="1"/>
</dbReference>
<dbReference type="InterPro" id="IPR036318">
    <property type="entry name" value="FAD-bd_PCMH-like_sf"/>
</dbReference>
<dbReference type="EMBL" id="JAFIRR010000197">
    <property type="protein sequence ID" value="MCO6419496.1"/>
    <property type="molecule type" value="Genomic_DNA"/>
</dbReference>
<name>A0ABT1DC29_9PROT</name>
<dbReference type="InterPro" id="IPR036683">
    <property type="entry name" value="CO_DH_flav_C_dom_sf"/>
</dbReference>
<dbReference type="InterPro" id="IPR005107">
    <property type="entry name" value="CO_DH_flav_C"/>
</dbReference>
<evidence type="ECO:0000256" key="1">
    <source>
        <dbReference type="ARBA" id="ARBA00022630"/>
    </source>
</evidence>
<evidence type="ECO:0000259" key="3">
    <source>
        <dbReference type="PROSITE" id="PS51387"/>
    </source>
</evidence>
<keyword evidence="2" id="KW-0274">FAD</keyword>
<dbReference type="SUPFAM" id="SSF56176">
    <property type="entry name" value="FAD-binding/transporter-associated domain-like"/>
    <property type="match status" value="1"/>
</dbReference>
<dbReference type="Proteomes" id="UP001523392">
    <property type="component" value="Unassembled WGS sequence"/>
</dbReference>
<evidence type="ECO:0000313" key="5">
    <source>
        <dbReference type="Proteomes" id="UP001523392"/>
    </source>
</evidence>
<comment type="caution">
    <text evidence="4">The sequence shown here is derived from an EMBL/GenBank/DDBJ whole genome shotgun (WGS) entry which is preliminary data.</text>
</comment>
<proteinExistence type="predicted"/>
<evidence type="ECO:0000313" key="4">
    <source>
        <dbReference type="EMBL" id="MCO6419496.1"/>
    </source>
</evidence>
<dbReference type="SMART" id="SM01092">
    <property type="entry name" value="CO_deh_flav_C"/>
    <property type="match status" value="1"/>
</dbReference>
<dbReference type="Gene3D" id="3.30.43.10">
    <property type="entry name" value="Uridine Diphospho-n-acetylenolpyruvylglucosamine Reductase, domain 2"/>
    <property type="match status" value="1"/>
</dbReference>
<dbReference type="RefSeq" id="WP_252956181.1">
    <property type="nucleotide sequence ID" value="NZ_JAFIRR010000197.1"/>
</dbReference>
<dbReference type="InterPro" id="IPR016169">
    <property type="entry name" value="FAD-bd_PCMH_sub2"/>
</dbReference>
<dbReference type="SUPFAM" id="SSF55447">
    <property type="entry name" value="CO dehydrogenase flavoprotein C-terminal domain-like"/>
    <property type="match status" value="1"/>
</dbReference>
<dbReference type="InterPro" id="IPR016166">
    <property type="entry name" value="FAD-bd_PCMH"/>
</dbReference>